<gene>
    <name evidence="2" type="ORF">PCOR1329_LOCUS38286</name>
</gene>
<evidence type="ECO:0000256" key="1">
    <source>
        <dbReference type="SAM" id="Phobius"/>
    </source>
</evidence>
<protein>
    <submittedName>
        <fullName evidence="2">Uncharacterized protein</fullName>
    </submittedName>
</protein>
<proteinExistence type="predicted"/>
<evidence type="ECO:0000313" key="3">
    <source>
        <dbReference type="Proteomes" id="UP001189429"/>
    </source>
</evidence>
<keyword evidence="1" id="KW-1133">Transmembrane helix</keyword>
<feature type="transmembrane region" description="Helical" evidence="1">
    <location>
        <begin position="88"/>
        <end position="110"/>
    </location>
</feature>
<accession>A0ABN9TEA5</accession>
<dbReference type="EMBL" id="CAUYUJ010014634">
    <property type="protein sequence ID" value="CAK0844119.1"/>
    <property type="molecule type" value="Genomic_DNA"/>
</dbReference>
<organism evidence="2 3">
    <name type="scientific">Prorocentrum cordatum</name>
    <dbReference type="NCBI Taxonomy" id="2364126"/>
    <lineage>
        <taxon>Eukaryota</taxon>
        <taxon>Sar</taxon>
        <taxon>Alveolata</taxon>
        <taxon>Dinophyceae</taxon>
        <taxon>Prorocentrales</taxon>
        <taxon>Prorocentraceae</taxon>
        <taxon>Prorocentrum</taxon>
    </lineage>
</organism>
<sequence length="600" mass="66090">MQQNGHCLNAYKTNHLVSWRGAGPFEASGDFARQKRVQGAVCREARTLGPILSFDGISRTELKNRVKGARSAWRSLGAIWRQPRHPKLFLTPFLCFVHSAAIAGLTSFVLPSEFTGKLDSVLVRTLRFLMHGMAKAECEGRVRTMTHSADLRHWGISRTATELRVQRLRWRQQIARAPSERAQGLAAMFGALEIDRLLDRPRLAADGGITEHRDDLEALQFRDDLEALANADPRFDVIWEDRDNLMKIFQDPEAGRQFDKIKVGTVRHLLSPEGALRVARSLHCLDIATFGPFPSHLFGERQSDAENADDGSSIIGEYARTHEMGEGGEGMRRGMPFTTVKALTAHIAHAHHMRNLRSMVISANVVEAAAASLEQRQMQARGGQNKATGREHGSGDATLDSAQVMRQLSGSLWDFFLIPGGLPAAAAAVAAGTTYAGKTKEKGAKALGPPHLHIGVDFFLGVGVNDKAEGGQEVILSDFRLLIDVLGMQGFGDIVRCFKVKKPYSEAGQPERWELYLMFNNLASSPWNDKWGEQTNAIREGNQEVPVKISRAHQIGDLRKAVVETLRAAGAEQIFGAPPPSGLERQLQAALRARQQLMEG</sequence>
<reference evidence="2" key="1">
    <citation type="submission" date="2023-10" db="EMBL/GenBank/DDBJ databases">
        <authorList>
            <person name="Chen Y."/>
            <person name="Shah S."/>
            <person name="Dougan E. K."/>
            <person name="Thang M."/>
            <person name="Chan C."/>
        </authorList>
    </citation>
    <scope>NUCLEOTIDE SEQUENCE [LARGE SCALE GENOMIC DNA]</scope>
</reference>
<keyword evidence="1" id="KW-0472">Membrane</keyword>
<keyword evidence="1" id="KW-0812">Transmembrane</keyword>
<comment type="caution">
    <text evidence="2">The sequence shown here is derived from an EMBL/GenBank/DDBJ whole genome shotgun (WGS) entry which is preliminary data.</text>
</comment>
<dbReference type="Proteomes" id="UP001189429">
    <property type="component" value="Unassembled WGS sequence"/>
</dbReference>
<evidence type="ECO:0000313" key="2">
    <source>
        <dbReference type="EMBL" id="CAK0844119.1"/>
    </source>
</evidence>
<name>A0ABN9TEA5_9DINO</name>
<keyword evidence="3" id="KW-1185">Reference proteome</keyword>